<dbReference type="KEGG" id="slb:AWJ20_4715"/>
<evidence type="ECO:0000256" key="1">
    <source>
        <dbReference type="ARBA" id="ARBA00004123"/>
    </source>
</evidence>
<evidence type="ECO:0000313" key="14">
    <source>
        <dbReference type="EMBL" id="ANB13769.1"/>
    </source>
</evidence>
<dbReference type="FunFam" id="1.10.10.60:FF:000115">
    <property type="entry name" value="Transcriptional adapter 2"/>
    <property type="match status" value="1"/>
</dbReference>
<feature type="region of interest" description="Disordered" evidence="9">
    <location>
        <begin position="362"/>
        <end position="403"/>
    </location>
</feature>
<comment type="subcellular location">
    <subcellularLocation>
        <location evidence="1 8">Nucleus</location>
    </subcellularLocation>
</comment>
<evidence type="ECO:0000256" key="7">
    <source>
        <dbReference type="ARBA" id="ARBA00023242"/>
    </source>
</evidence>
<evidence type="ECO:0000256" key="2">
    <source>
        <dbReference type="ARBA" id="ARBA00022723"/>
    </source>
</evidence>
<evidence type="ECO:0000256" key="5">
    <source>
        <dbReference type="ARBA" id="ARBA00023015"/>
    </source>
</evidence>
<dbReference type="Pfam" id="PF00249">
    <property type="entry name" value="Myb_DNA-binding"/>
    <property type="match status" value="1"/>
</dbReference>
<dbReference type="GO" id="GO:0003713">
    <property type="term" value="F:transcription coactivator activity"/>
    <property type="evidence" value="ECO:0007669"/>
    <property type="project" value="InterPro"/>
</dbReference>
<feature type="domain" description="SWIRM" evidence="11">
    <location>
        <begin position="411"/>
        <end position="497"/>
    </location>
</feature>
<keyword evidence="7 8" id="KW-0539">Nucleus</keyword>
<feature type="domain" description="HTH myb-type" evidence="13">
    <location>
        <begin position="15"/>
        <end position="62"/>
    </location>
</feature>
<feature type="domain" description="Myb-like" evidence="10">
    <location>
        <begin position="15"/>
        <end position="58"/>
    </location>
</feature>
<dbReference type="InterPro" id="IPR055141">
    <property type="entry name" value="TADA2A_B-like_dom"/>
</dbReference>
<dbReference type="InterPro" id="IPR016827">
    <property type="entry name" value="Ada2/TADA2"/>
</dbReference>
<dbReference type="OrthoDB" id="270417at2759"/>
<dbReference type="RefSeq" id="XP_018736246.1">
    <property type="nucleotide sequence ID" value="XM_018881804.1"/>
</dbReference>
<dbReference type="PROSITE" id="PS51293">
    <property type="entry name" value="SANT"/>
    <property type="match status" value="1"/>
</dbReference>
<feature type="compositionally biased region" description="Low complexity" evidence="9">
    <location>
        <begin position="364"/>
        <end position="382"/>
    </location>
</feature>
<dbReference type="GeneID" id="30036877"/>
<feature type="region of interest" description="Disordered" evidence="9">
    <location>
        <begin position="83"/>
        <end position="109"/>
    </location>
</feature>
<feature type="compositionally biased region" description="Gly residues" evidence="9">
    <location>
        <begin position="383"/>
        <end position="393"/>
    </location>
</feature>
<dbReference type="InterPro" id="IPR009057">
    <property type="entry name" value="Homeodomain-like_sf"/>
</dbReference>
<dbReference type="InterPro" id="IPR017884">
    <property type="entry name" value="SANT_dom"/>
</dbReference>
<evidence type="ECO:0000313" key="15">
    <source>
        <dbReference type="Proteomes" id="UP000189580"/>
    </source>
</evidence>
<evidence type="ECO:0000256" key="6">
    <source>
        <dbReference type="ARBA" id="ARBA00023163"/>
    </source>
</evidence>
<dbReference type="SMART" id="SM00717">
    <property type="entry name" value="SANT"/>
    <property type="match status" value="1"/>
</dbReference>
<evidence type="ECO:0000259" key="10">
    <source>
        <dbReference type="PROSITE" id="PS50090"/>
    </source>
</evidence>
<feature type="region of interest" description="Disordered" evidence="9">
    <location>
        <begin position="295"/>
        <end position="336"/>
    </location>
</feature>
<dbReference type="InterPro" id="IPR017930">
    <property type="entry name" value="Myb_dom"/>
</dbReference>
<evidence type="ECO:0000259" key="11">
    <source>
        <dbReference type="PROSITE" id="PS50934"/>
    </source>
</evidence>
<dbReference type="PROSITE" id="PS50934">
    <property type="entry name" value="SWIRM"/>
    <property type="match status" value="1"/>
</dbReference>
<dbReference type="PROSITE" id="PS51294">
    <property type="entry name" value="HTH_MYB"/>
    <property type="match status" value="1"/>
</dbReference>
<organism evidence="14 15">
    <name type="scientific">Sugiyamaella lignohabitans</name>
    <dbReference type="NCBI Taxonomy" id="796027"/>
    <lineage>
        <taxon>Eukaryota</taxon>
        <taxon>Fungi</taxon>
        <taxon>Dikarya</taxon>
        <taxon>Ascomycota</taxon>
        <taxon>Saccharomycotina</taxon>
        <taxon>Dipodascomycetes</taxon>
        <taxon>Dipodascales</taxon>
        <taxon>Trichomonascaceae</taxon>
        <taxon>Sugiyamaella</taxon>
    </lineage>
</organism>
<accession>A0A167E8F6</accession>
<dbReference type="Pfam" id="PF22941">
    <property type="entry name" value="TADA2A-like_3rd"/>
    <property type="match status" value="1"/>
</dbReference>
<keyword evidence="2" id="KW-0479">Metal-binding</keyword>
<keyword evidence="15" id="KW-1185">Reference proteome</keyword>
<dbReference type="GO" id="GO:0008270">
    <property type="term" value="F:zinc ion binding"/>
    <property type="evidence" value="ECO:0007669"/>
    <property type="project" value="UniProtKB-KW"/>
</dbReference>
<dbReference type="PANTHER" id="PTHR12374">
    <property type="entry name" value="TRANSCRIPTIONAL ADAPTOR 2 ADA2 -RELATED"/>
    <property type="match status" value="1"/>
</dbReference>
<evidence type="ECO:0000259" key="12">
    <source>
        <dbReference type="PROSITE" id="PS51293"/>
    </source>
</evidence>
<dbReference type="Proteomes" id="UP000189580">
    <property type="component" value="Chromosome d"/>
</dbReference>
<evidence type="ECO:0000256" key="8">
    <source>
        <dbReference type="PIRNR" id="PIRNR025024"/>
    </source>
</evidence>
<dbReference type="SUPFAM" id="SSF46689">
    <property type="entry name" value="Homeodomain-like"/>
    <property type="match status" value="2"/>
</dbReference>
<protein>
    <recommendedName>
        <fullName evidence="8">Transcriptional adapter 2</fullName>
    </recommendedName>
</protein>
<dbReference type="GO" id="GO:0005634">
    <property type="term" value="C:nucleus"/>
    <property type="evidence" value="ECO:0007669"/>
    <property type="project" value="UniProtKB-SubCell"/>
</dbReference>
<dbReference type="GO" id="GO:0006357">
    <property type="term" value="P:regulation of transcription by RNA polymerase II"/>
    <property type="evidence" value="ECO:0007669"/>
    <property type="project" value="EnsemblFungi"/>
</dbReference>
<evidence type="ECO:0000256" key="9">
    <source>
        <dbReference type="SAM" id="MobiDB-lite"/>
    </source>
</evidence>
<dbReference type="FunFam" id="1.10.10.10:FF:000087">
    <property type="entry name" value="Transcriptional adapter 2"/>
    <property type="match status" value="1"/>
</dbReference>
<reference evidence="14 15" key="1">
    <citation type="submission" date="2016-02" db="EMBL/GenBank/DDBJ databases">
        <title>Complete genome sequence and transcriptome regulation of the pentose utilising yeast Sugiyamaella lignohabitans.</title>
        <authorList>
            <person name="Bellasio M."/>
            <person name="Peymann A."/>
            <person name="Valli M."/>
            <person name="Sipitzky M."/>
            <person name="Graf A."/>
            <person name="Sauer M."/>
            <person name="Marx H."/>
            <person name="Mattanovich D."/>
        </authorList>
    </citation>
    <scope>NUCLEOTIDE SEQUENCE [LARGE SCALE GENOMIC DNA]</scope>
    <source>
        <strain evidence="14 15">CBS 10342</strain>
    </source>
</reference>
<dbReference type="GO" id="GO:0010520">
    <property type="term" value="P:regulation of reciprocal meiotic recombination"/>
    <property type="evidence" value="ECO:0007669"/>
    <property type="project" value="EnsemblFungi"/>
</dbReference>
<dbReference type="Pfam" id="PF04433">
    <property type="entry name" value="SWIRM"/>
    <property type="match status" value="1"/>
</dbReference>
<dbReference type="InterPro" id="IPR001005">
    <property type="entry name" value="SANT/Myb"/>
</dbReference>
<dbReference type="GO" id="GO:0006338">
    <property type="term" value="P:chromatin remodeling"/>
    <property type="evidence" value="ECO:0007669"/>
    <property type="project" value="TreeGrafter"/>
</dbReference>
<dbReference type="EMBL" id="CP014502">
    <property type="protein sequence ID" value="ANB13769.1"/>
    <property type="molecule type" value="Genomic_DNA"/>
</dbReference>
<feature type="compositionally biased region" description="Low complexity" evidence="9">
    <location>
        <begin position="311"/>
        <end position="336"/>
    </location>
</feature>
<dbReference type="InterPro" id="IPR007526">
    <property type="entry name" value="SWIRM"/>
</dbReference>
<keyword evidence="4" id="KW-0862">Zinc</keyword>
<dbReference type="CDD" id="cd00167">
    <property type="entry name" value="SANT"/>
    <property type="match status" value="1"/>
</dbReference>
<keyword evidence="5 8" id="KW-0805">Transcription regulation</keyword>
<evidence type="ECO:0000259" key="13">
    <source>
        <dbReference type="PROSITE" id="PS51294"/>
    </source>
</evidence>
<dbReference type="Gene3D" id="1.10.10.60">
    <property type="entry name" value="Homeodomain-like"/>
    <property type="match status" value="1"/>
</dbReference>
<keyword evidence="6 8" id="KW-0804">Transcription</keyword>
<name>A0A167E8F6_9ASCO</name>
<keyword evidence="3" id="KW-0863">Zinc-finger</keyword>
<gene>
    <name evidence="14" type="primary">ADA2</name>
    <name evidence="14" type="ORF">AWJ20_4715</name>
</gene>
<dbReference type="PROSITE" id="PS50090">
    <property type="entry name" value="MYB_LIKE"/>
    <property type="match status" value="1"/>
</dbReference>
<evidence type="ECO:0000256" key="4">
    <source>
        <dbReference type="ARBA" id="ARBA00022833"/>
    </source>
</evidence>
<sequence>MIVEQHAYPIFDDDWGADEELLLLEGAELQGLGNWQDISDHIGGRSREEVDEHYNKVYLQSATYPLPEMNKKFNISPAEFAEKKRQRLEDRRKNAPALPIPKQKPTASVPACHEVQGYMPGRLEFEQETENEAEMSVKDMVFDPEEPSQEVNFKLTILDIYNSRLTTRAERKRSILAHGLLDYRKNAGIEKKRTKEERDLVNKLKPFARMMTRKDYEMLTDSMLTELRCRRRIAELQEYRRNGIRTLEAAAKYERDKVTRINALNRAGIILGGGMTPSSNSTILNNSNIINGTSLTRNSLGSKPGTPGPLNSTSSIDSTSTVNDSTSSTNGSSNVNNTAVSVMSPLGYKFSPSVFTNISESERSSPFGSLSLPGTSSSTALNGGSGSGLGSTGGSVTPTATTNGTTLKIRKSISMTTPPLDISQAADVELLSPQEQLLCSQLRILPKPYLAIKETLFRELVRTGGILKRKTARELIKIDAAKTGRIYEFFQSQNWLS</sequence>
<dbReference type="Gene3D" id="1.10.10.10">
    <property type="entry name" value="Winged helix-like DNA-binding domain superfamily/Winged helix DNA-binding domain"/>
    <property type="match status" value="1"/>
</dbReference>
<feature type="compositionally biased region" description="Basic and acidic residues" evidence="9">
    <location>
        <begin position="83"/>
        <end position="93"/>
    </location>
</feature>
<evidence type="ECO:0000256" key="3">
    <source>
        <dbReference type="ARBA" id="ARBA00022771"/>
    </source>
</evidence>
<dbReference type="GO" id="GO:0003682">
    <property type="term" value="F:chromatin binding"/>
    <property type="evidence" value="ECO:0007669"/>
    <property type="project" value="TreeGrafter"/>
</dbReference>
<feature type="domain" description="SANT" evidence="12">
    <location>
        <begin position="10"/>
        <end position="62"/>
    </location>
</feature>
<dbReference type="PANTHER" id="PTHR12374:SF20">
    <property type="entry name" value="TRANSCRIPTIONAL ADAPTER 2-ALPHA"/>
    <property type="match status" value="1"/>
</dbReference>
<dbReference type="GO" id="GO:0000124">
    <property type="term" value="C:SAGA complex"/>
    <property type="evidence" value="ECO:0007669"/>
    <property type="project" value="EnsemblFungi"/>
</dbReference>
<dbReference type="PIRSF" id="PIRSF025024">
    <property type="entry name" value="Transcriptional_adaptor_2"/>
    <property type="match status" value="1"/>
</dbReference>
<dbReference type="InterPro" id="IPR036388">
    <property type="entry name" value="WH-like_DNA-bd_sf"/>
</dbReference>
<dbReference type="AlphaFoldDB" id="A0A167E8F6"/>
<dbReference type="GO" id="GO:0071470">
    <property type="term" value="P:cellular response to osmotic stress"/>
    <property type="evidence" value="ECO:0007669"/>
    <property type="project" value="EnsemblFungi"/>
</dbReference>
<proteinExistence type="predicted"/>